<evidence type="ECO:0000313" key="2">
    <source>
        <dbReference type="EMBL" id="PSN83755.1"/>
    </source>
</evidence>
<proteinExistence type="predicted"/>
<dbReference type="SUPFAM" id="SSF46785">
    <property type="entry name" value="Winged helix' DNA-binding domain"/>
    <property type="match status" value="1"/>
</dbReference>
<accession>A0A2R6ABP3</accession>
<dbReference type="AlphaFoldDB" id="A0A2R6ABP3"/>
<dbReference type="Pfam" id="PF14947">
    <property type="entry name" value="HTH_45"/>
    <property type="match status" value="1"/>
</dbReference>
<reference evidence="2 3" key="1">
    <citation type="submission" date="2017-04" db="EMBL/GenBank/DDBJ databases">
        <title>Novel microbial lineages endemic to geothermal iron-oxide mats fill important gaps in the evolutionary history of Archaea.</title>
        <authorList>
            <person name="Jay Z.J."/>
            <person name="Beam J.P."/>
            <person name="Dlakic M."/>
            <person name="Rusch D.B."/>
            <person name="Kozubal M.A."/>
            <person name="Inskeep W.P."/>
        </authorList>
    </citation>
    <scope>NUCLEOTIDE SEQUENCE [LARGE SCALE GENOMIC DNA]</scope>
    <source>
        <strain evidence="2">OSP_D</strain>
    </source>
</reference>
<dbReference type="Proteomes" id="UP000240880">
    <property type="component" value="Unassembled WGS sequence"/>
</dbReference>
<dbReference type="InterPro" id="IPR038723">
    <property type="entry name" value="ArnR1-like_HTH"/>
</dbReference>
<dbReference type="Gene3D" id="1.10.10.10">
    <property type="entry name" value="Winged helix-like DNA-binding domain superfamily/Winged helix DNA-binding domain"/>
    <property type="match status" value="1"/>
</dbReference>
<protein>
    <recommendedName>
        <fullName evidence="1">ArnR1-like winged helix-turn-helix domain-containing protein</fullName>
    </recommendedName>
</protein>
<dbReference type="EMBL" id="NEXC01000015">
    <property type="protein sequence ID" value="PSN83755.1"/>
    <property type="molecule type" value="Genomic_DNA"/>
</dbReference>
<name>A0A2R6ABP3_9ARCH</name>
<organism evidence="2 3">
    <name type="scientific">Candidatus Marsarchaeota G1 archaeon OSP_D</name>
    <dbReference type="NCBI Taxonomy" id="1978155"/>
    <lineage>
        <taxon>Archaea</taxon>
        <taxon>Candidatus Marsarchaeota</taxon>
        <taxon>Candidatus Marsarchaeota group 1</taxon>
    </lineage>
</organism>
<sequence length="115" mass="13584">MYKITLKDMVKGRIKKSKRRDGVKIIRDILEIAWEGSRKTRIMFQANLNPRLLKKYLEFCLKHGLLEEVEGKYYTTEKGKKYIKLYSEIAELEERYSILSDSLVSLLSDTKHLTP</sequence>
<feature type="domain" description="ArnR1-like winged helix-turn-helix" evidence="1">
    <location>
        <begin position="19"/>
        <end position="93"/>
    </location>
</feature>
<evidence type="ECO:0000259" key="1">
    <source>
        <dbReference type="Pfam" id="PF14947"/>
    </source>
</evidence>
<gene>
    <name evidence="2" type="ORF">B9Q01_03430</name>
</gene>
<dbReference type="InterPro" id="IPR036390">
    <property type="entry name" value="WH_DNA-bd_sf"/>
</dbReference>
<dbReference type="InterPro" id="IPR036388">
    <property type="entry name" value="WH-like_DNA-bd_sf"/>
</dbReference>
<evidence type="ECO:0000313" key="3">
    <source>
        <dbReference type="Proteomes" id="UP000240880"/>
    </source>
</evidence>
<comment type="caution">
    <text evidence="2">The sequence shown here is derived from an EMBL/GenBank/DDBJ whole genome shotgun (WGS) entry which is preliminary data.</text>
</comment>